<gene>
    <name evidence="1" type="ORF">ENV82_02865</name>
</gene>
<accession>A0A7C4XST7</accession>
<sequence length="81" mass="9704">MNKVTLAQTYLAKTFLWVKNIIPWNLLGRSIHLLKKVPVFKVIKRIRRIIPYKSRWLKNLTIIIYLIKEVNYGDYNCSKGR</sequence>
<proteinExistence type="predicted"/>
<dbReference type="AlphaFoldDB" id="A0A7C4XST7"/>
<protein>
    <submittedName>
        <fullName evidence="1">Uncharacterized protein</fullName>
    </submittedName>
</protein>
<name>A0A7C4XST7_9BACT</name>
<organism evidence="1">
    <name type="scientific">Caldisericum exile</name>
    <dbReference type="NCBI Taxonomy" id="693075"/>
    <lineage>
        <taxon>Bacteria</taxon>
        <taxon>Pseudomonadati</taxon>
        <taxon>Caldisericota/Cryosericota group</taxon>
        <taxon>Caldisericota</taxon>
        <taxon>Caldisericia</taxon>
        <taxon>Caldisericales</taxon>
        <taxon>Caldisericaceae</taxon>
        <taxon>Caldisericum</taxon>
    </lineage>
</organism>
<reference evidence="1" key="1">
    <citation type="journal article" date="2020" name="mSystems">
        <title>Genome- and Community-Level Interaction Insights into Carbon Utilization and Element Cycling Functions of Hydrothermarchaeota in Hydrothermal Sediment.</title>
        <authorList>
            <person name="Zhou Z."/>
            <person name="Liu Y."/>
            <person name="Xu W."/>
            <person name="Pan J."/>
            <person name="Luo Z.H."/>
            <person name="Li M."/>
        </authorList>
    </citation>
    <scope>NUCLEOTIDE SEQUENCE [LARGE SCALE GENOMIC DNA]</scope>
    <source>
        <strain evidence="1">SpSt-794</strain>
    </source>
</reference>
<comment type="caution">
    <text evidence="1">The sequence shown here is derived from an EMBL/GenBank/DDBJ whole genome shotgun (WGS) entry which is preliminary data.</text>
</comment>
<dbReference type="EMBL" id="DTHV01000091">
    <property type="protein sequence ID" value="HGW60356.1"/>
    <property type="molecule type" value="Genomic_DNA"/>
</dbReference>
<evidence type="ECO:0000313" key="1">
    <source>
        <dbReference type="EMBL" id="HGW60356.1"/>
    </source>
</evidence>